<evidence type="ECO:0000313" key="1">
    <source>
        <dbReference type="EMBL" id="ACL56762.1"/>
    </source>
</evidence>
<organism evidence="1 2">
    <name type="scientific">Methylobacterium nodulans (strain LMG 21967 / CNCM I-2342 / ORS 2060)</name>
    <dbReference type="NCBI Taxonomy" id="460265"/>
    <lineage>
        <taxon>Bacteria</taxon>
        <taxon>Pseudomonadati</taxon>
        <taxon>Pseudomonadota</taxon>
        <taxon>Alphaproteobacteria</taxon>
        <taxon>Hyphomicrobiales</taxon>
        <taxon>Methylobacteriaceae</taxon>
        <taxon>Methylobacterium</taxon>
    </lineage>
</organism>
<evidence type="ECO:0000313" key="2">
    <source>
        <dbReference type="Proteomes" id="UP000008207"/>
    </source>
</evidence>
<gene>
    <name evidence="1" type="ordered locus">Mnod_1772</name>
</gene>
<dbReference type="HOGENOM" id="CLU_2634035_0_0_5"/>
<dbReference type="KEGG" id="mno:Mnod_1772"/>
<dbReference type="eggNOG" id="ENOG5030036">
    <property type="taxonomic scope" value="Bacteria"/>
</dbReference>
<dbReference type="AlphaFoldDB" id="B8IR60"/>
<dbReference type="Proteomes" id="UP000008207">
    <property type="component" value="Chromosome"/>
</dbReference>
<dbReference type="RefSeq" id="WP_015928454.1">
    <property type="nucleotide sequence ID" value="NC_011894.1"/>
</dbReference>
<protein>
    <submittedName>
        <fullName evidence="1">Uncharacterized protein</fullName>
    </submittedName>
</protein>
<dbReference type="STRING" id="460265.Mnod_1772"/>
<proteinExistence type="predicted"/>
<dbReference type="EMBL" id="CP001349">
    <property type="protein sequence ID" value="ACL56762.1"/>
    <property type="molecule type" value="Genomic_DNA"/>
</dbReference>
<accession>B8IR60</accession>
<reference evidence="1 2" key="1">
    <citation type="submission" date="2009-01" db="EMBL/GenBank/DDBJ databases">
        <title>Complete sequence of chromosome of Methylobacterium nodulans ORS 2060.</title>
        <authorList>
            <consortium name="US DOE Joint Genome Institute"/>
            <person name="Lucas S."/>
            <person name="Copeland A."/>
            <person name="Lapidus A."/>
            <person name="Glavina del Rio T."/>
            <person name="Dalin E."/>
            <person name="Tice H."/>
            <person name="Bruce D."/>
            <person name="Goodwin L."/>
            <person name="Pitluck S."/>
            <person name="Sims D."/>
            <person name="Brettin T."/>
            <person name="Detter J.C."/>
            <person name="Han C."/>
            <person name="Larimer F."/>
            <person name="Land M."/>
            <person name="Hauser L."/>
            <person name="Kyrpides N."/>
            <person name="Ivanova N."/>
            <person name="Marx C.J."/>
            <person name="Richardson P."/>
        </authorList>
    </citation>
    <scope>NUCLEOTIDE SEQUENCE [LARGE SCALE GENOMIC DNA]</scope>
    <source>
        <strain evidence="2">LMG 21967 / CNCM I-2342 / ORS 2060</strain>
    </source>
</reference>
<sequence>MMGVARLVLVGAMLVAGIVVMATGPGPKVPAVSAAPAPADPCAGAAWPYRPAGCVEGVGRPAVRVIGASTRIQVAER</sequence>
<keyword evidence="2" id="KW-1185">Reference proteome</keyword>
<name>B8IR60_METNO</name>